<dbReference type="InterPro" id="IPR012695">
    <property type="entry name" value="PrpB"/>
</dbReference>
<dbReference type="GO" id="GO:0046421">
    <property type="term" value="F:methylisocitrate lyase activity"/>
    <property type="evidence" value="ECO:0007669"/>
    <property type="project" value="UniProtKB-EC"/>
</dbReference>
<dbReference type="EMBL" id="JAQKAB010000001">
    <property type="protein sequence ID" value="MDA7025250.1"/>
    <property type="molecule type" value="Genomic_DNA"/>
</dbReference>
<evidence type="ECO:0000256" key="3">
    <source>
        <dbReference type="ARBA" id="ARBA00022723"/>
    </source>
</evidence>
<gene>
    <name evidence="7" type="primary">prpB</name>
    <name evidence="7" type="ORF">PJ311_01345</name>
</gene>
<dbReference type="PROSITE" id="PS00161">
    <property type="entry name" value="ISOCITRATE_LYASE"/>
    <property type="match status" value="1"/>
</dbReference>
<dbReference type="InterPro" id="IPR018523">
    <property type="entry name" value="Isocitrate_lyase_ph_CS"/>
</dbReference>
<dbReference type="NCBIfam" id="TIGR02317">
    <property type="entry name" value="prpB"/>
    <property type="match status" value="1"/>
</dbReference>
<proteinExistence type="inferred from homology"/>
<comment type="pathway">
    <text evidence="6">Organic acid metabolism; propanoate degradation.</text>
</comment>
<evidence type="ECO:0000313" key="8">
    <source>
        <dbReference type="Proteomes" id="UP001211894"/>
    </source>
</evidence>
<dbReference type="EC" id="4.1.3.30" evidence="6"/>
<evidence type="ECO:0000256" key="6">
    <source>
        <dbReference type="RuleBase" id="RU361121"/>
    </source>
</evidence>
<keyword evidence="8" id="KW-1185">Reference proteome</keyword>
<dbReference type="InterPro" id="IPR040442">
    <property type="entry name" value="Pyrv_kinase-like_dom_sf"/>
</dbReference>
<evidence type="ECO:0000256" key="4">
    <source>
        <dbReference type="ARBA" id="ARBA00022842"/>
    </source>
</evidence>
<dbReference type="Gene3D" id="3.20.20.60">
    <property type="entry name" value="Phosphoenolpyruvate-binding domains"/>
    <property type="match status" value="1"/>
</dbReference>
<reference evidence="7 8" key="1">
    <citation type="submission" date="2023-01" db="EMBL/GenBank/DDBJ databases">
        <title>Bacillus changyiensis sp. nov., isolated from a coastal deposit.</title>
        <authorList>
            <person name="Xiao G."/>
            <person name="Lai Q."/>
            <person name="Hu Z."/>
            <person name="Shao Z."/>
        </authorList>
    </citation>
    <scope>NUCLEOTIDE SEQUENCE [LARGE SCALE GENOMIC DNA]</scope>
    <source>
        <strain evidence="7 8">CLL-7-23</strain>
    </source>
</reference>
<protein>
    <recommendedName>
        <fullName evidence="6">Methylisocitrate lyase</fullName>
        <ecNumber evidence="6">4.1.3.30</ecNumber>
    </recommendedName>
</protein>
<keyword evidence="4" id="KW-0460">Magnesium</keyword>
<comment type="cofactor">
    <cofactor evidence="1">
        <name>Mg(2+)</name>
        <dbReference type="ChEBI" id="CHEBI:18420"/>
    </cofactor>
</comment>
<dbReference type="Pfam" id="PF13714">
    <property type="entry name" value="PEP_mutase"/>
    <property type="match status" value="1"/>
</dbReference>
<dbReference type="PANTHER" id="PTHR42905:SF5">
    <property type="entry name" value="CARBOXYVINYL-CARBOXYPHOSPHONATE PHOSPHORYLMUTASE, CHLOROPLASTIC"/>
    <property type="match status" value="1"/>
</dbReference>
<organism evidence="7 8">
    <name type="scientific">Bacillus changyiensis</name>
    <dbReference type="NCBI Taxonomy" id="3004103"/>
    <lineage>
        <taxon>Bacteria</taxon>
        <taxon>Bacillati</taxon>
        <taxon>Bacillota</taxon>
        <taxon>Bacilli</taxon>
        <taxon>Bacillales</taxon>
        <taxon>Bacillaceae</taxon>
        <taxon>Bacillus</taxon>
    </lineage>
</organism>
<accession>A0ABT4WYY2</accession>
<dbReference type="Proteomes" id="UP001211894">
    <property type="component" value="Unassembled WGS sequence"/>
</dbReference>
<dbReference type="InterPro" id="IPR015813">
    <property type="entry name" value="Pyrv/PenolPyrv_kinase-like_dom"/>
</dbReference>
<dbReference type="PANTHER" id="PTHR42905">
    <property type="entry name" value="PHOSPHOENOLPYRUVATE CARBOXYLASE"/>
    <property type="match status" value="1"/>
</dbReference>
<evidence type="ECO:0000256" key="2">
    <source>
        <dbReference type="ARBA" id="ARBA00009282"/>
    </source>
</evidence>
<evidence type="ECO:0000256" key="1">
    <source>
        <dbReference type="ARBA" id="ARBA00001946"/>
    </source>
</evidence>
<dbReference type="SUPFAM" id="SSF51621">
    <property type="entry name" value="Phosphoenolpyruvate/pyruvate domain"/>
    <property type="match status" value="1"/>
</dbReference>
<keyword evidence="5 6" id="KW-0456">Lyase</keyword>
<comment type="function">
    <text evidence="6">Catalyzes the thermodynamically favored C-C bond cleavage of (2R,3S)-2-methylisocitrate to yield pyruvate and succinate.</text>
</comment>
<sequence>MWIVTKQISQKELAETFKTLIHAPDILKIPGTHDGMAAIMAKNIGFQALYLSGAAYTASRGIPDLGLIQSQEMAEKARELVRATNLPVLVDIDTGYGGVLNVARTAAEMVENRIAGVQIEDQQLPKKCGHLNGKKLISAEEMIAKIKMIKKTAPSLVVVARTDAKAVEGIDEAINRANLYVEAGADAIFPEALTNAEEFQELASAVNAPLLANMTEFGKTHYYTAEEFQLLGYSMVIYPVTSLRAAAKAYERVFSDIYQKGTQKDVLHDLQTREQLYDAIHYNDYEELDKNIAKTALPEIGKEKDC</sequence>
<name>A0ABT4WYY2_9BACI</name>
<evidence type="ECO:0000313" key="7">
    <source>
        <dbReference type="EMBL" id="MDA7025250.1"/>
    </source>
</evidence>
<comment type="similarity">
    <text evidence="2 6">Belongs to the isocitrate lyase/PEP mutase superfamily. Methylisocitrate lyase family.</text>
</comment>
<comment type="catalytic activity">
    <reaction evidence="6">
        <text>(2S,3R)-3-hydroxybutane-1,2,3-tricarboxylate = pyruvate + succinate</text>
        <dbReference type="Rhea" id="RHEA:16809"/>
        <dbReference type="ChEBI" id="CHEBI:15361"/>
        <dbReference type="ChEBI" id="CHEBI:30031"/>
        <dbReference type="ChEBI" id="CHEBI:57429"/>
        <dbReference type="EC" id="4.1.3.30"/>
    </reaction>
</comment>
<comment type="caution">
    <text evidence="7">The sequence shown here is derived from an EMBL/GenBank/DDBJ whole genome shotgun (WGS) entry which is preliminary data.</text>
</comment>
<evidence type="ECO:0000256" key="5">
    <source>
        <dbReference type="ARBA" id="ARBA00023239"/>
    </source>
</evidence>
<dbReference type="InterPro" id="IPR039556">
    <property type="entry name" value="ICL/PEPM"/>
</dbReference>
<dbReference type="RefSeq" id="WP_271339116.1">
    <property type="nucleotide sequence ID" value="NZ_JAQKAB010000001.1"/>
</dbReference>
<dbReference type="CDD" id="cd00377">
    <property type="entry name" value="ICL_PEPM"/>
    <property type="match status" value="1"/>
</dbReference>
<keyword evidence="3" id="KW-0479">Metal-binding</keyword>